<evidence type="ECO:0000259" key="3">
    <source>
        <dbReference type="Pfam" id="PF13439"/>
    </source>
</evidence>
<protein>
    <submittedName>
        <fullName evidence="4">Glycosyltransferase involved in cell wall biosynthesis</fullName>
    </submittedName>
</protein>
<keyword evidence="1 4" id="KW-0808">Transferase</keyword>
<dbReference type="CDD" id="cd03809">
    <property type="entry name" value="GT4_MtfB-like"/>
    <property type="match status" value="1"/>
</dbReference>
<sequence>MVYVNARFLTQPITGVQRYALEISRQLVELMPSIKFVAPQNILHQETARALGVEVIGSRTGHAWEQIDLPALLKTRNSPLLINLANTAPLLYWNKVSTLHDIAFEKFPENFSWQFRTAYRLAIPRMMKTSLKVLTVSEFSKSEICTAYQLRPEKVSVVPNAVSSAFRETPASASERYILAVSSISRQKNFHGLVEAFGLLRQDTHKLYIAGAMNKIFADSDLARKIESNPRIRLLGRVSDDELANLYGGADAFVFPSFYEGFGIPPLEAQACGCPVIVSDAASLPEVCGDSALYCSPYDVNDIAEKIGLLISTPELARTLREKGRANAGRYNWRTSAMRLLEAIGKLQCQPQASTA</sequence>
<dbReference type="Proteomes" id="UP000295169">
    <property type="component" value="Unassembled WGS sequence"/>
</dbReference>
<dbReference type="AlphaFoldDB" id="A0A4R1PSL1"/>
<accession>A0A4R1PSL1</accession>
<dbReference type="Gene3D" id="3.40.50.2000">
    <property type="entry name" value="Glycogen Phosphorylase B"/>
    <property type="match status" value="2"/>
</dbReference>
<evidence type="ECO:0000313" key="5">
    <source>
        <dbReference type="Proteomes" id="UP000295169"/>
    </source>
</evidence>
<evidence type="ECO:0000259" key="2">
    <source>
        <dbReference type="Pfam" id="PF00534"/>
    </source>
</evidence>
<dbReference type="PANTHER" id="PTHR46401">
    <property type="entry name" value="GLYCOSYLTRANSFERASE WBBK-RELATED"/>
    <property type="match status" value="1"/>
</dbReference>
<dbReference type="RefSeq" id="WP_131297951.1">
    <property type="nucleotide sequence ID" value="NZ_JBHLST010000028.1"/>
</dbReference>
<dbReference type="Pfam" id="PF13439">
    <property type="entry name" value="Glyco_transf_4"/>
    <property type="match status" value="1"/>
</dbReference>
<dbReference type="GO" id="GO:0009103">
    <property type="term" value="P:lipopolysaccharide biosynthetic process"/>
    <property type="evidence" value="ECO:0007669"/>
    <property type="project" value="TreeGrafter"/>
</dbReference>
<proteinExistence type="predicted"/>
<dbReference type="EMBL" id="SMMU01000001">
    <property type="protein sequence ID" value="TCL34694.1"/>
    <property type="molecule type" value="Genomic_DNA"/>
</dbReference>
<dbReference type="PANTHER" id="PTHR46401:SF2">
    <property type="entry name" value="GLYCOSYLTRANSFERASE WBBK-RELATED"/>
    <property type="match status" value="1"/>
</dbReference>
<evidence type="ECO:0000313" key="4">
    <source>
        <dbReference type="EMBL" id="TCL34694.1"/>
    </source>
</evidence>
<dbReference type="Pfam" id="PF00534">
    <property type="entry name" value="Glycos_transf_1"/>
    <property type="match status" value="1"/>
</dbReference>
<feature type="domain" description="Glycosyltransferase subfamily 4-like N-terminal" evidence="3">
    <location>
        <begin position="14"/>
        <end position="163"/>
    </location>
</feature>
<gene>
    <name evidence="4" type="ORF">EV691_101129</name>
</gene>
<dbReference type="InterPro" id="IPR001296">
    <property type="entry name" value="Glyco_trans_1"/>
</dbReference>
<feature type="domain" description="Glycosyl transferase family 1" evidence="2">
    <location>
        <begin position="168"/>
        <end position="325"/>
    </location>
</feature>
<dbReference type="GO" id="GO:0016757">
    <property type="term" value="F:glycosyltransferase activity"/>
    <property type="evidence" value="ECO:0007669"/>
    <property type="project" value="InterPro"/>
</dbReference>
<reference evidence="4 5" key="1">
    <citation type="submission" date="2019-03" db="EMBL/GenBank/DDBJ databases">
        <title>Genomic Encyclopedia of Type Strains, Phase IV (KMG-IV): sequencing the most valuable type-strain genomes for metagenomic binning, comparative biology and taxonomic classification.</title>
        <authorList>
            <person name="Goeker M."/>
        </authorList>
    </citation>
    <scope>NUCLEOTIDE SEQUENCE [LARGE SCALE GENOMIC DNA]</scope>
    <source>
        <strain evidence="4 5">DSM 2286</strain>
    </source>
</reference>
<name>A0A4R1PSL1_9GAMM</name>
<dbReference type="SUPFAM" id="SSF53756">
    <property type="entry name" value="UDP-Glycosyltransferase/glycogen phosphorylase"/>
    <property type="match status" value="1"/>
</dbReference>
<organism evidence="4 5">
    <name type="scientific">Azotobacter chroococcum</name>
    <dbReference type="NCBI Taxonomy" id="353"/>
    <lineage>
        <taxon>Bacteria</taxon>
        <taxon>Pseudomonadati</taxon>
        <taxon>Pseudomonadota</taxon>
        <taxon>Gammaproteobacteria</taxon>
        <taxon>Pseudomonadales</taxon>
        <taxon>Pseudomonadaceae</taxon>
        <taxon>Azotobacter</taxon>
    </lineage>
</organism>
<comment type="caution">
    <text evidence="4">The sequence shown here is derived from an EMBL/GenBank/DDBJ whole genome shotgun (WGS) entry which is preliminary data.</text>
</comment>
<evidence type="ECO:0000256" key="1">
    <source>
        <dbReference type="ARBA" id="ARBA00022679"/>
    </source>
</evidence>
<dbReference type="InterPro" id="IPR028098">
    <property type="entry name" value="Glyco_trans_4-like_N"/>
</dbReference>